<dbReference type="HOGENOM" id="CLU_035509_15_3_1"/>
<dbReference type="OrthoDB" id="3242376at2759"/>
<keyword evidence="1" id="KW-0472">Membrane</keyword>
<dbReference type="InterPro" id="IPR045340">
    <property type="entry name" value="DUF6533"/>
</dbReference>
<evidence type="ECO:0000313" key="4">
    <source>
        <dbReference type="Proteomes" id="UP000027265"/>
    </source>
</evidence>
<gene>
    <name evidence="3" type="ORF">JAAARDRAFT_36859</name>
</gene>
<organism evidence="3 4">
    <name type="scientific">Jaapia argillacea MUCL 33604</name>
    <dbReference type="NCBI Taxonomy" id="933084"/>
    <lineage>
        <taxon>Eukaryota</taxon>
        <taxon>Fungi</taxon>
        <taxon>Dikarya</taxon>
        <taxon>Basidiomycota</taxon>
        <taxon>Agaricomycotina</taxon>
        <taxon>Agaricomycetes</taxon>
        <taxon>Agaricomycetidae</taxon>
        <taxon>Jaapiales</taxon>
        <taxon>Jaapiaceae</taxon>
        <taxon>Jaapia</taxon>
    </lineage>
</organism>
<sequence>MYMQDLQVDIVGLVQHLQLLRLLQLSATFATIYDHLITLDQEVELIWKRPGISAKIFFLLTRYCGDGVIVAILILLLTEATSDNSCHGRFLLQIWGTTIPTFVVQVIMQFRVYALYNRAKWVLALTFTCFVVQMATSLAVFAKYQEVHVIAIKLGIWTNCVVTNFPSNVVGTWIAMMVFEGILFFLALYKTLLHLLRLNHPWTRNGAVEVLVRDNILYFLMFVYPIRLLLIQLIPQFPVSSRFIVSRSLPGLLYL</sequence>
<feature type="transmembrane region" description="Helical" evidence="1">
    <location>
        <begin position="216"/>
        <end position="234"/>
    </location>
</feature>
<keyword evidence="4" id="KW-1185">Reference proteome</keyword>
<feature type="transmembrane region" description="Helical" evidence="1">
    <location>
        <begin position="173"/>
        <end position="196"/>
    </location>
</feature>
<dbReference type="EMBL" id="KL197723">
    <property type="protein sequence ID" value="KDQ56064.1"/>
    <property type="molecule type" value="Genomic_DNA"/>
</dbReference>
<evidence type="ECO:0000256" key="1">
    <source>
        <dbReference type="SAM" id="Phobius"/>
    </source>
</evidence>
<feature type="transmembrane region" description="Helical" evidence="1">
    <location>
        <begin position="90"/>
        <end position="110"/>
    </location>
</feature>
<dbReference type="AlphaFoldDB" id="A0A067PMQ2"/>
<name>A0A067PMQ2_9AGAM</name>
<feature type="transmembrane region" description="Helical" evidence="1">
    <location>
        <begin position="122"/>
        <end position="141"/>
    </location>
</feature>
<protein>
    <recommendedName>
        <fullName evidence="2">DUF6533 domain-containing protein</fullName>
    </recommendedName>
</protein>
<dbReference type="Proteomes" id="UP000027265">
    <property type="component" value="Unassembled WGS sequence"/>
</dbReference>
<feature type="transmembrane region" description="Helical" evidence="1">
    <location>
        <begin position="56"/>
        <end position="78"/>
    </location>
</feature>
<keyword evidence="1" id="KW-0812">Transmembrane</keyword>
<dbReference type="InParanoid" id="A0A067PMQ2"/>
<evidence type="ECO:0000259" key="2">
    <source>
        <dbReference type="Pfam" id="PF20151"/>
    </source>
</evidence>
<dbReference type="Pfam" id="PF20151">
    <property type="entry name" value="DUF6533"/>
    <property type="match status" value="1"/>
</dbReference>
<keyword evidence="1" id="KW-1133">Transmembrane helix</keyword>
<reference evidence="4" key="1">
    <citation type="journal article" date="2014" name="Proc. Natl. Acad. Sci. U.S.A.">
        <title>Extensive sampling of basidiomycete genomes demonstrates inadequacy of the white-rot/brown-rot paradigm for wood decay fungi.</title>
        <authorList>
            <person name="Riley R."/>
            <person name="Salamov A.A."/>
            <person name="Brown D.W."/>
            <person name="Nagy L.G."/>
            <person name="Floudas D."/>
            <person name="Held B.W."/>
            <person name="Levasseur A."/>
            <person name="Lombard V."/>
            <person name="Morin E."/>
            <person name="Otillar R."/>
            <person name="Lindquist E.A."/>
            <person name="Sun H."/>
            <person name="LaButti K.M."/>
            <person name="Schmutz J."/>
            <person name="Jabbour D."/>
            <person name="Luo H."/>
            <person name="Baker S.E."/>
            <person name="Pisabarro A.G."/>
            <person name="Walton J.D."/>
            <person name="Blanchette R.A."/>
            <person name="Henrissat B."/>
            <person name="Martin F."/>
            <person name="Cullen D."/>
            <person name="Hibbett D.S."/>
            <person name="Grigoriev I.V."/>
        </authorList>
    </citation>
    <scope>NUCLEOTIDE SEQUENCE [LARGE SCALE GENOMIC DNA]</scope>
    <source>
        <strain evidence="4">MUCL 33604</strain>
    </source>
</reference>
<proteinExistence type="predicted"/>
<evidence type="ECO:0000313" key="3">
    <source>
        <dbReference type="EMBL" id="KDQ56064.1"/>
    </source>
</evidence>
<feature type="domain" description="DUF6533" evidence="2">
    <location>
        <begin position="23"/>
        <end position="65"/>
    </location>
</feature>
<feature type="non-terminal residue" evidence="3">
    <location>
        <position position="255"/>
    </location>
</feature>
<accession>A0A067PMQ2</accession>